<accession>A0A4D6LMI5</accession>
<gene>
    <name evidence="2" type="ORF">DEO72_LG4g700</name>
</gene>
<feature type="region of interest" description="Disordered" evidence="1">
    <location>
        <begin position="1"/>
        <end position="24"/>
    </location>
</feature>
<reference evidence="2 3" key="1">
    <citation type="submission" date="2019-04" db="EMBL/GenBank/DDBJ databases">
        <title>An improved genome assembly and genetic linkage map for asparagus bean, Vigna unguiculata ssp. sesquipedialis.</title>
        <authorList>
            <person name="Xia Q."/>
            <person name="Zhang R."/>
            <person name="Dong Y."/>
        </authorList>
    </citation>
    <scope>NUCLEOTIDE SEQUENCE [LARGE SCALE GENOMIC DNA]</scope>
    <source>
        <tissue evidence="2">Leaf</tissue>
    </source>
</reference>
<evidence type="ECO:0000313" key="2">
    <source>
        <dbReference type="EMBL" id="QCD89751.1"/>
    </source>
</evidence>
<protein>
    <submittedName>
        <fullName evidence="2">Uncharacterized protein</fullName>
    </submittedName>
</protein>
<proteinExistence type="predicted"/>
<dbReference type="AlphaFoldDB" id="A0A4D6LMI5"/>
<evidence type="ECO:0000256" key="1">
    <source>
        <dbReference type="SAM" id="MobiDB-lite"/>
    </source>
</evidence>
<dbReference type="Proteomes" id="UP000501690">
    <property type="component" value="Linkage Group LG4"/>
</dbReference>
<dbReference type="EMBL" id="CP039348">
    <property type="protein sequence ID" value="QCD89751.1"/>
    <property type="molecule type" value="Genomic_DNA"/>
</dbReference>
<evidence type="ECO:0000313" key="3">
    <source>
        <dbReference type="Proteomes" id="UP000501690"/>
    </source>
</evidence>
<name>A0A4D6LMI5_VIGUN</name>
<organism evidence="2 3">
    <name type="scientific">Vigna unguiculata</name>
    <name type="common">Cowpea</name>
    <dbReference type="NCBI Taxonomy" id="3917"/>
    <lineage>
        <taxon>Eukaryota</taxon>
        <taxon>Viridiplantae</taxon>
        <taxon>Streptophyta</taxon>
        <taxon>Embryophyta</taxon>
        <taxon>Tracheophyta</taxon>
        <taxon>Spermatophyta</taxon>
        <taxon>Magnoliopsida</taxon>
        <taxon>eudicotyledons</taxon>
        <taxon>Gunneridae</taxon>
        <taxon>Pentapetalae</taxon>
        <taxon>rosids</taxon>
        <taxon>fabids</taxon>
        <taxon>Fabales</taxon>
        <taxon>Fabaceae</taxon>
        <taxon>Papilionoideae</taxon>
        <taxon>50 kb inversion clade</taxon>
        <taxon>NPAAA clade</taxon>
        <taxon>indigoferoid/millettioid clade</taxon>
        <taxon>Phaseoleae</taxon>
        <taxon>Vigna</taxon>
    </lineage>
</organism>
<keyword evidence="3" id="KW-1185">Reference proteome</keyword>
<sequence length="197" mass="22023">MTSGIPMETMREVREDPPEELAESDWPAKGGYRWAATDIHNQSSLFRWSRLLTSWLNCTLVISKGVSGDIVSLEKVSAIDRYFKVVVKEGGKAHFLNPDGSTKFPFSWTSNPSWYKDMGMDELSAGDKEVVEILLKFVDKLPTKGLVRVYNSVHPIIDIEGHMAQSGKKNLALFQTLRKEMAAKAKAAGKTNVPHLQ</sequence>